<dbReference type="GO" id="GO:0003755">
    <property type="term" value="F:peptidyl-prolyl cis-trans isomerase activity"/>
    <property type="evidence" value="ECO:0007669"/>
    <property type="project" value="UniProtKB-KW"/>
</dbReference>
<protein>
    <recommendedName>
        <fullName evidence="2 5">peptidylprolyl isomerase</fullName>
        <ecNumber evidence="2 5">5.2.1.8</ecNumber>
    </recommendedName>
</protein>
<evidence type="ECO:0000313" key="9">
    <source>
        <dbReference type="Proteomes" id="UP001152320"/>
    </source>
</evidence>
<organism evidence="8 9">
    <name type="scientific">Holothuria leucospilota</name>
    <name type="common">Black long sea cucumber</name>
    <name type="synonym">Mertensiothuria leucospilota</name>
    <dbReference type="NCBI Taxonomy" id="206669"/>
    <lineage>
        <taxon>Eukaryota</taxon>
        <taxon>Metazoa</taxon>
        <taxon>Echinodermata</taxon>
        <taxon>Eleutherozoa</taxon>
        <taxon>Echinozoa</taxon>
        <taxon>Holothuroidea</taxon>
        <taxon>Aspidochirotacea</taxon>
        <taxon>Aspidochirotida</taxon>
        <taxon>Holothuriidae</taxon>
        <taxon>Holothuria</taxon>
    </lineage>
</organism>
<comment type="caution">
    <text evidence="8">The sequence shown here is derived from an EMBL/GenBank/DDBJ whole genome shotgun (WGS) entry which is preliminary data.</text>
</comment>
<dbReference type="InterPro" id="IPR046357">
    <property type="entry name" value="PPIase_dom_sf"/>
</dbReference>
<keyword evidence="9" id="KW-1185">Reference proteome</keyword>
<dbReference type="EC" id="5.2.1.8" evidence="2 5"/>
<dbReference type="Proteomes" id="UP001152320">
    <property type="component" value="Chromosome 3"/>
</dbReference>
<evidence type="ECO:0000256" key="5">
    <source>
        <dbReference type="PROSITE-ProRule" id="PRU00277"/>
    </source>
</evidence>
<evidence type="ECO:0000259" key="7">
    <source>
        <dbReference type="PROSITE" id="PS50059"/>
    </source>
</evidence>
<proteinExistence type="predicted"/>
<reference evidence="8" key="1">
    <citation type="submission" date="2021-10" db="EMBL/GenBank/DDBJ databases">
        <title>Tropical sea cucumber genome reveals ecological adaptation and Cuvierian tubules defense mechanism.</title>
        <authorList>
            <person name="Chen T."/>
        </authorList>
    </citation>
    <scope>NUCLEOTIDE SEQUENCE</scope>
    <source>
        <strain evidence="8">Nanhai2018</strain>
        <tissue evidence="8">Muscle</tissue>
    </source>
</reference>
<keyword evidence="3 5" id="KW-0697">Rotamase</keyword>
<evidence type="ECO:0000256" key="1">
    <source>
        <dbReference type="ARBA" id="ARBA00000971"/>
    </source>
</evidence>
<dbReference type="PANTHER" id="PTHR45779:SF7">
    <property type="entry name" value="PEPTIDYLPROLYL ISOMERASE"/>
    <property type="match status" value="1"/>
</dbReference>
<dbReference type="PANTHER" id="PTHR45779">
    <property type="entry name" value="PEPTIDYLPROLYL ISOMERASE"/>
    <property type="match status" value="1"/>
</dbReference>
<feature type="signal peptide" evidence="6">
    <location>
        <begin position="1"/>
        <end position="23"/>
    </location>
</feature>
<accession>A0A9Q1CHD6</accession>
<gene>
    <name evidence="8" type="ORF">HOLleu_08377</name>
</gene>
<evidence type="ECO:0000256" key="2">
    <source>
        <dbReference type="ARBA" id="ARBA00013194"/>
    </source>
</evidence>
<sequence>MNIYQSGIILSLSIFMLITVTIAEDEVTELKIEVLTAVEDCETKTRNGDTISMHYTGTLLDGTEFDSSYPRGQPLTFKVGTGRVIKGWDQGLLDMCVGEKRKLTIPYTLAYGERGFPPKIPAKATLVFEAELMKIDRKEEL</sequence>
<evidence type="ECO:0000256" key="3">
    <source>
        <dbReference type="ARBA" id="ARBA00023110"/>
    </source>
</evidence>
<evidence type="ECO:0000256" key="4">
    <source>
        <dbReference type="ARBA" id="ARBA00023235"/>
    </source>
</evidence>
<dbReference type="OrthoDB" id="77911at2759"/>
<dbReference type="InterPro" id="IPR001179">
    <property type="entry name" value="PPIase_FKBP_dom"/>
</dbReference>
<dbReference type="PROSITE" id="PS50059">
    <property type="entry name" value="FKBP_PPIASE"/>
    <property type="match status" value="1"/>
</dbReference>
<comment type="catalytic activity">
    <reaction evidence="1 5">
        <text>[protein]-peptidylproline (omega=180) = [protein]-peptidylproline (omega=0)</text>
        <dbReference type="Rhea" id="RHEA:16237"/>
        <dbReference type="Rhea" id="RHEA-COMP:10747"/>
        <dbReference type="Rhea" id="RHEA-COMP:10748"/>
        <dbReference type="ChEBI" id="CHEBI:83833"/>
        <dbReference type="ChEBI" id="CHEBI:83834"/>
        <dbReference type="EC" id="5.2.1.8"/>
    </reaction>
</comment>
<dbReference type="AlphaFoldDB" id="A0A9Q1CHD6"/>
<name>A0A9Q1CHD6_HOLLE</name>
<dbReference type="Gene3D" id="3.10.50.40">
    <property type="match status" value="1"/>
</dbReference>
<keyword evidence="4 5" id="KW-0413">Isomerase</keyword>
<dbReference type="Pfam" id="PF00254">
    <property type="entry name" value="FKBP_C"/>
    <property type="match status" value="1"/>
</dbReference>
<dbReference type="InterPro" id="IPR044609">
    <property type="entry name" value="FKBP2/11"/>
</dbReference>
<keyword evidence="6" id="KW-0732">Signal</keyword>
<feature type="domain" description="PPIase FKBP-type" evidence="7">
    <location>
        <begin position="48"/>
        <end position="136"/>
    </location>
</feature>
<evidence type="ECO:0000313" key="8">
    <source>
        <dbReference type="EMBL" id="KAJ8045377.1"/>
    </source>
</evidence>
<dbReference type="EMBL" id="JAIZAY010000003">
    <property type="protein sequence ID" value="KAJ8045377.1"/>
    <property type="molecule type" value="Genomic_DNA"/>
</dbReference>
<feature type="chain" id="PRO_5040376983" description="peptidylprolyl isomerase" evidence="6">
    <location>
        <begin position="24"/>
        <end position="141"/>
    </location>
</feature>
<dbReference type="SUPFAM" id="SSF54534">
    <property type="entry name" value="FKBP-like"/>
    <property type="match status" value="1"/>
</dbReference>
<dbReference type="FunFam" id="3.10.50.40:FF:000006">
    <property type="entry name" value="Peptidyl-prolyl cis-trans isomerase"/>
    <property type="match status" value="1"/>
</dbReference>
<dbReference type="GO" id="GO:0005783">
    <property type="term" value="C:endoplasmic reticulum"/>
    <property type="evidence" value="ECO:0007669"/>
    <property type="project" value="TreeGrafter"/>
</dbReference>
<evidence type="ECO:0000256" key="6">
    <source>
        <dbReference type="SAM" id="SignalP"/>
    </source>
</evidence>